<name>A0A2W2BBW0_9BACT</name>
<sequence>MNNTLSRIVAFNKTRLPKMVAIKYRLMEQNLFRFYRGTCHMFYEDLAGDSNFLNAPPVWISGDLHLENFGSFTGDNEQVYFDLNDFDEAILAPATWELLRALISIYVGFKSLNIEDEKAGKMAHLFLQSYKNTLLKGKPDYVEASTAKGIICEFLTKVNRRKQRRILIKRTTLKKKRVQMHTANPKHFKIRNHLKQKLINHINEWLKTDEKSPYNYSVVDVVFRLAGTGSVGLERYAFLLKSSNDIGHKYILLDMKEAAPSSLSSYTPIKQPTWESEAERVIAIQQKMQNRCPALLSVCQFNGKSFIMQEMQPAKDNLNFGLLLRYKDMCSVIDTMGMLTASSQLRSSGQSGSAITDELIDFAKKGDWEDSLLYYARQYAQQVEKYYQEFLNELPALQKQEALHKKKNRTEDTSPLRDDIETIEKHAQELLDK</sequence>
<dbReference type="RefSeq" id="WP_110998440.1">
    <property type="nucleotide sequence ID" value="NZ_QKTW01000013.1"/>
</dbReference>
<dbReference type="Pfam" id="PF10009">
    <property type="entry name" value="DUF2252"/>
    <property type="match status" value="1"/>
</dbReference>
<keyword evidence="3" id="KW-1185">Reference proteome</keyword>
<feature type="compositionally biased region" description="Basic and acidic residues" evidence="1">
    <location>
        <begin position="409"/>
        <end position="421"/>
    </location>
</feature>
<dbReference type="AlphaFoldDB" id="A0A2W2BBW0"/>
<reference evidence="2 3" key="1">
    <citation type="submission" date="2018-06" db="EMBL/GenBank/DDBJ databases">
        <title>Mucibacter soli gen. nov., sp. nov., a new member of the family Chitinophagaceae producing mucin.</title>
        <authorList>
            <person name="Kim M.-K."/>
            <person name="Park S."/>
            <person name="Kim T.-S."/>
            <person name="Joung Y."/>
            <person name="Han J.-H."/>
            <person name="Kim S.B."/>
        </authorList>
    </citation>
    <scope>NUCLEOTIDE SEQUENCE [LARGE SCALE GENOMIC DNA]</scope>
    <source>
        <strain evidence="2 3">R1-15</strain>
    </source>
</reference>
<comment type="caution">
    <text evidence="2">The sequence shown here is derived from an EMBL/GenBank/DDBJ whole genome shotgun (WGS) entry which is preliminary data.</text>
</comment>
<accession>A0A2W2BBW0</accession>
<dbReference type="InterPro" id="IPR018721">
    <property type="entry name" value="DUF2252"/>
</dbReference>
<evidence type="ECO:0000313" key="2">
    <source>
        <dbReference type="EMBL" id="PZF73377.1"/>
    </source>
</evidence>
<proteinExistence type="predicted"/>
<gene>
    <name evidence="2" type="ORF">DN068_08275</name>
</gene>
<organism evidence="2 3">
    <name type="scientific">Taibaiella soli</name>
    <dbReference type="NCBI Taxonomy" id="1649169"/>
    <lineage>
        <taxon>Bacteria</taxon>
        <taxon>Pseudomonadati</taxon>
        <taxon>Bacteroidota</taxon>
        <taxon>Chitinophagia</taxon>
        <taxon>Chitinophagales</taxon>
        <taxon>Chitinophagaceae</taxon>
        <taxon>Taibaiella</taxon>
    </lineage>
</organism>
<dbReference type="Proteomes" id="UP000248745">
    <property type="component" value="Unassembled WGS sequence"/>
</dbReference>
<dbReference type="OrthoDB" id="1491115at2"/>
<dbReference type="EMBL" id="QKTW01000013">
    <property type="protein sequence ID" value="PZF73377.1"/>
    <property type="molecule type" value="Genomic_DNA"/>
</dbReference>
<protein>
    <submittedName>
        <fullName evidence="2">DUF2252 domain-containing protein</fullName>
    </submittedName>
</protein>
<evidence type="ECO:0000256" key="1">
    <source>
        <dbReference type="SAM" id="MobiDB-lite"/>
    </source>
</evidence>
<dbReference type="PANTHER" id="PTHR39441:SF1">
    <property type="entry name" value="DUF2252 DOMAIN-CONTAINING PROTEIN"/>
    <property type="match status" value="1"/>
</dbReference>
<dbReference type="PANTHER" id="PTHR39441">
    <property type="entry name" value="DUF2252 DOMAIN-CONTAINING PROTEIN"/>
    <property type="match status" value="1"/>
</dbReference>
<feature type="region of interest" description="Disordered" evidence="1">
    <location>
        <begin position="402"/>
        <end position="421"/>
    </location>
</feature>
<evidence type="ECO:0000313" key="3">
    <source>
        <dbReference type="Proteomes" id="UP000248745"/>
    </source>
</evidence>